<dbReference type="EMBL" id="PJMW01000002">
    <property type="protein sequence ID" value="PKV79160.1"/>
    <property type="molecule type" value="Genomic_DNA"/>
</dbReference>
<proteinExistence type="predicted"/>
<gene>
    <name evidence="2" type="ORF">ATK86_3546</name>
</gene>
<name>A0A2N3VC07_9NOCA</name>
<reference evidence="2 3" key="1">
    <citation type="submission" date="2017-12" db="EMBL/GenBank/DDBJ databases">
        <title>Sequencing the genomes of 1000 Actinobacteria strains.</title>
        <authorList>
            <person name="Klenk H.-P."/>
        </authorList>
    </citation>
    <scope>NUCLEOTIDE SEQUENCE [LARGE SCALE GENOMIC DNA]</scope>
    <source>
        <strain evidence="2 3">DSM 44489</strain>
    </source>
</reference>
<keyword evidence="1" id="KW-0472">Membrane</keyword>
<accession>A0A2N3VC07</accession>
<organism evidence="2 3">
    <name type="scientific">Nocardia fluminea</name>
    <dbReference type="NCBI Taxonomy" id="134984"/>
    <lineage>
        <taxon>Bacteria</taxon>
        <taxon>Bacillati</taxon>
        <taxon>Actinomycetota</taxon>
        <taxon>Actinomycetes</taxon>
        <taxon>Mycobacteriales</taxon>
        <taxon>Nocardiaceae</taxon>
        <taxon>Nocardia</taxon>
    </lineage>
</organism>
<comment type="caution">
    <text evidence="2">The sequence shown here is derived from an EMBL/GenBank/DDBJ whole genome shotgun (WGS) entry which is preliminary data.</text>
</comment>
<evidence type="ECO:0000256" key="1">
    <source>
        <dbReference type="SAM" id="Phobius"/>
    </source>
</evidence>
<dbReference type="AlphaFoldDB" id="A0A2N3VC07"/>
<feature type="transmembrane region" description="Helical" evidence="1">
    <location>
        <begin position="39"/>
        <end position="56"/>
    </location>
</feature>
<evidence type="ECO:0000313" key="2">
    <source>
        <dbReference type="EMBL" id="PKV79160.1"/>
    </source>
</evidence>
<protein>
    <submittedName>
        <fullName evidence="2">Uncharacterized protein</fullName>
    </submittedName>
</protein>
<keyword evidence="1" id="KW-1133">Transmembrane helix</keyword>
<evidence type="ECO:0000313" key="3">
    <source>
        <dbReference type="Proteomes" id="UP000233766"/>
    </source>
</evidence>
<dbReference type="Proteomes" id="UP000233766">
    <property type="component" value="Unassembled WGS sequence"/>
</dbReference>
<keyword evidence="1" id="KW-0812">Transmembrane</keyword>
<keyword evidence="3" id="KW-1185">Reference proteome</keyword>
<sequence length="68" mass="7042">MWLSCLAVAETLGILVALSAGLAVTLPDADDIEFRPGLLLLVAGLTLTLVGTTRLSKSTGRQLESSSD</sequence>